<sequence>MAESNAALLGDARLLEVGSYDVNGSMREVFAKVQEFVGVDLTAGPGVDVVAYGHEVADADGSFDATVSGECFEHDPHWQDTFANMVRLTRPGGLVAFTCASHGRPEHGTRRSDVTDSPGTQAEGLDYYRNLVEVDFDSLPLAEWFTSFRFWRMSSTFDLYFAGVRAGDPGARPVAALPTDDQVKPIARMLPLAHRLVRAPLRPIALAVRNEDRYQRIILPYWLALLRRSSGHHRRARSAS</sequence>
<dbReference type="SUPFAM" id="SSF53335">
    <property type="entry name" value="S-adenosyl-L-methionine-dependent methyltransferases"/>
    <property type="match status" value="1"/>
</dbReference>
<dbReference type="Proteomes" id="UP000246018">
    <property type="component" value="Unassembled WGS sequence"/>
</dbReference>
<dbReference type="Gene3D" id="3.40.50.150">
    <property type="entry name" value="Vaccinia Virus protein VP39"/>
    <property type="match status" value="1"/>
</dbReference>
<proteinExistence type="predicted"/>
<gene>
    <name evidence="2" type="ORF">DDE18_10415</name>
</gene>
<feature type="domain" description="Methyltransferase type 11" evidence="1">
    <location>
        <begin position="19"/>
        <end position="97"/>
    </location>
</feature>
<organism evidence="2 3">
    <name type="scientific">Nocardioides gansuensis</name>
    <dbReference type="NCBI Taxonomy" id="2138300"/>
    <lineage>
        <taxon>Bacteria</taxon>
        <taxon>Bacillati</taxon>
        <taxon>Actinomycetota</taxon>
        <taxon>Actinomycetes</taxon>
        <taxon>Propionibacteriales</taxon>
        <taxon>Nocardioidaceae</taxon>
        <taxon>Nocardioides</taxon>
    </lineage>
</organism>
<evidence type="ECO:0000259" key="1">
    <source>
        <dbReference type="Pfam" id="PF08241"/>
    </source>
</evidence>
<reference evidence="2 3" key="1">
    <citation type="submission" date="2018-04" db="EMBL/GenBank/DDBJ databases">
        <title>Genome of Nocardioides gansuensis WSJ-1.</title>
        <authorList>
            <person name="Wu S."/>
            <person name="Wang G."/>
        </authorList>
    </citation>
    <scope>NUCLEOTIDE SEQUENCE [LARGE SCALE GENOMIC DNA]</scope>
    <source>
        <strain evidence="2 3">WSJ-1</strain>
    </source>
</reference>
<evidence type="ECO:0000313" key="3">
    <source>
        <dbReference type="Proteomes" id="UP000246018"/>
    </source>
</evidence>
<dbReference type="GO" id="GO:0008757">
    <property type="term" value="F:S-adenosylmethionine-dependent methyltransferase activity"/>
    <property type="evidence" value="ECO:0007669"/>
    <property type="project" value="InterPro"/>
</dbReference>
<dbReference type="Pfam" id="PF08241">
    <property type="entry name" value="Methyltransf_11"/>
    <property type="match status" value="1"/>
</dbReference>
<evidence type="ECO:0000313" key="2">
    <source>
        <dbReference type="EMBL" id="PVG82766.1"/>
    </source>
</evidence>
<dbReference type="AlphaFoldDB" id="A0A2T8FAM0"/>
<keyword evidence="3" id="KW-1185">Reference proteome</keyword>
<dbReference type="InterPro" id="IPR029063">
    <property type="entry name" value="SAM-dependent_MTases_sf"/>
</dbReference>
<protein>
    <recommendedName>
        <fullName evidence="1">Methyltransferase type 11 domain-containing protein</fullName>
    </recommendedName>
</protein>
<dbReference type="EMBL" id="QDGZ01000004">
    <property type="protein sequence ID" value="PVG82766.1"/>
    <property type="molecule type" value="Genomic_DNA"/>
</dbReference>
<comment type="caution">
    <text evidence="2">The sequence shown here is derived from an EMBL/GenBank/DDBJ whole genome shotgun (WGS) entry which is preliminary data.</text>
</comment>
<name>A0A2T8FAM0_9ACTN</name>
<accession>A0A2T8FAM0</accession>
<dbReference type="InterPro" id="IPR013216">
    <property type="entry name" value="Methyltransf_11"/>
</dbReference>